<evidence type="ECO:0000313" key="2">
    <source>
        <dbReference type="EMBL" id="KAL1262495.1"/>
    </source>
</evidence>
<reference evidence="2 3" key="1">
    <citation type="submission" date="2023-09" db="EMBL/GenBank/DDBJ databases">
        <authorList>
            <person name="Wang M."/>
        </authorList>
    </citation>
    <scope>NUCLEOTIDE SEQUENCE [LARGE SCALE GENOMIC DNA]</scope>
    <source>
        <strain evidence="2">GT-2023</strain>
        <tissue evidence="2">Liver</tissue>
    </source>
</reference>
<proteinExistence type="predicted"/>
<accession>A0ABR3MD07</accession>
<keyword evidence="1" id="KW-0812">Transmembrane</keyword>
<keyword evidence="3" id="KW-1185">Reference proteome</keyword>
<name>A0ABR3MD07_9TELE</name>
<dbReference type="Proteomes" id="UP001558613">
    <property type="component" value="Unassembled WGS sequence"/>
</dbReference>
<comment type="caution">
    <text evidence="2">The sequence shown here is derived from an EMBL/GenBank/DDBJ whole genome shotgun (WGS) entry which is preliminary data.</text>
</comment>
<evidence type="ECO:0000313" key="3">
    <source>
        <dbReference type="Proteomes" id="UP001558613"/>
    </source>
</evidence>
<organism evidence="2 3">
    <name type="scientific">Cirrhinus molitorella</name>
    <name type="common">mud carp</name>
    <dbReference type="NCBI Taxonomy" id="172907"/>
    <lineage>
        <taxon>Eukaryota</taxon>
        <taxon>Metazoa</taxon>
        <taxon>Chordata</taxon>
        <taxon>Craniata</taxon>
        <taxon>Vertebrata</taxon>
        <taxon>Euteleostomi</taxon>
        <taxon>Actinopterygii</taxon>
        <taxon>Neopterygii</taxon>
        <taxon>Teleostei</taxon>
        <taxon>Ostariophysi</taxon>
        <taxon>Cypriniformes</taxon>
        <taxon>Cyprinidae</taxon>
        <taxon>Labeoninae</taxon>
        <taxon>Labeonini</taxon>
        <taxon>Cirrhinus</taxon>
    </lineage>
</organism>
<sequence length="115" mass="13290">MRNTFPEGLFMREGVDGCCLMRHLTGVCTGVVLGPYCGLLVHILDLCFAWSCYWWRWFYPMRKELQGSQTCCCSTWLLMECAVSTITTWIHTSAFWWNDAFGRPGTTAIEEMENI</sequence>
<feature type="transmembrane region" description="Helical" evidence="1">
    <location>
        <begin position="33"/>
        <end position="55"/>
    </location>
</feature>
<evidence type="ECO:0000256" key="1">
    <source>
        <dbReference type="SAM" id="Phobius"/>
    </source>
</evidence>
<dbReference type="EMBL" id="JAYMGO010000014">
    <property type="protein sequence ID" value="KAL1262495.1"/>
    <property type="molecule type" value="Genomic_DNA"/>
</dbReference>
<gene>
    <name evidence="2" type="ORF">QQF64_007760</name>
</gene>
<keyword evidence="1" id="KW-1133">Transmembrane helix</keyword>
<keyword evidence="1" id="KW-0472">Membrane</keyword>
<protein>
    <submittedName>
        <fullName evidence="2">Uncharacterized protein</fullName>
    </submittedName>
</protein>